<dbReference type="AlphaFoldDB" id="A0A6A5YRX2"/>
<keyword evidence="1" id="KW-0812">Transmembrane</keyword>
<sequence>MATQRREIDTTEGSRTTPMRVLVLGMPRTGTTSLTLALRKLGYNPYTMRNMLSTPRHIALWQEATELTLLHPSPHGNSLAYTKPDFDKLLGANDSVTDLPTAVFAKELIEAYPDAKVILSTREYEAWEKEMQNSMWIFFTWELFNMARSIGITQMAPVMNVLHKLFEAHNGNAYGGPRAKAAFEKHNQTIRDLVPASQLLEFTPEQGWQELCPFLDVEVPDARFPRVDEGKQLREGLERQWWLMVRYLVLMIVAPGLVVLVAWVYWTYQDYFWGFLDEVLARLAAFMGMSDSEWGRSVDQGKSEL</sequence>
<evidence type="ECO:0000313" key="3">
    <source>
        <dbReference type="Proteomes" id="UP000799770"/>
    </source>
</evidence>
<dbReference type="InterPro" id="IPR027417">
    <property type="entry name" value="P-loop_NTPase"/>
</dbReference>
<reference evidence="2" key="1">
    <citation type="journal article" date="2020" name="Stud. Mycol.">
        <title>101 Dothideomycetes genomes: a test case for predicting lifestyles and emergence of pathogens.</title>
        <authorList>
            <person name="Haridas S."/>
            <person name="Albert R."/>
            <person name="Binder M."/>
            <person name="Bloem J."/>
            <person name="Labutti K."/>
            <person name="Salamov A."/>
            <person name="Andreopoulos B."/>
            <person name="Baker S."/>
            <person name="Barry K."/>
            <person name="Bills G."/>
            <person name="Bluhm B."/>
            <person name="Cannon C."/>
            <person name="Castanera R."/>
            <person name="Culley D."/>
            <person name="Daum C."/>
            <person name="Ezra D."/>
            <person name="Gonzalez J."/>
            <person name="Henrissat B."/>
            <person name="Kuo A."/>
            <person name="Liang C."/>
            <person name="Lipzen A."/>
            <person name="Lutzoni F."/>
            <person name="Magnuson J."/>
            <person name="Mondo S."/>
            <person name="Nolan M."/>
            <person name="Ohm R."/>
            <person name="Pangilinan J."/>
            <person name="Park H.-J."/>
            <person name="Ramirez L."/>
            <person name="Alfaro M."/>
            <person name="Sun H."/>
            <person name="Tritt A."/>
            <person name="Yoshinaga Y."/>
            <person name="Zwiers L.-H."/>
            <person name="Turgeon B."/>
            <person name="Goodwin S."/>
            <person name="Spatafora J."/>
            <person name="Crous P."/>
            <person name="Grigoriev I."/>
        </authorList>
    </citation>
    <scope>NUCLEOTIDE SEQUENCE</scope>
    <source>
        <strain evidence="2">CBS 627.86</strain>
    </source>
</reference>
<dbReference type="Pfam" id="PF17784">
    <property type="entry name" value="Sulfotransfer_4"/>
    <property type="match status" value="1"/>
</dbReference>
<proteinExistence type="predicted"/>
<name>A0A6A5YRX2_9PLEO</name>
<keyword evidence="1" id="KW-1133">Transmembrane helix</keyword>
<dbReference type="Proteomes" id="UP000799770">
    <property type="component" value="Unassembled WGS sequence"/>
</dbReference>
<dbReference type="SUPFAM" id="SSF52540">
    <property type="entry name" value="P-loop containing nucleoside triphosphate hydrolases"/>
    <property type="match status" value="1"/>
</dbReference>
<dbReference type="Gene3D" id="3.40.50.300">
    <property type="entry name" value="P-loop containing nucleotide triphosphate hydrolases"/>
    <property type="match status" value="1"/>
</dbReference>
<dbReference type="PANTHER" id="PTHR36978">
    <property type="entry name" value="P-LOOP CONTAINING NUCLEOTIDE TRIPHOSPHATE HYDROLASE"/>
    <property type="match status" value="1"/>
</dbReference>
<evidence type="ECO:0000256" key="1">
    <source>
        <dbReference type="SAM" id="Phobius"/>
    </source>
</evidence>
<accession>A0A6A5YRX2</accession>
<protein>
    <recommendedName>
        <fullName evidence="4">P-loop containing nucleoside triphosphate hydrolase protein</fullName>
    </recommendedName>
</protein>
<keyword evidence="1" id="KW-0472">Membrane</keyword>
<evidence type="ECO:0008006" key="4">
    <source>
        <dbReference type="Google" id="ProtNLM"/>
    </source>
</evidence>
<organism evidence="2 3">
    <name type="scientific">Lophiotrema nucula</name>
    <dbReference type="NCBI Taxonomy" id="690887"/>
    <lineage>
        <taxon>Eukaryota</taxon>
        <taxon>Fungi</taxon>
        <taxon>Dikarya</taxon>
        <taxon>Ascomycota</taxon>
        <taxon>Pezizomycotina</taxon>
        <taxon>Dothideomycetes</taxon>
        <taxon>Pleosporomycetidae</taxon>
        <taxon>Pleosporales</taxon>
        <taxon>Lophiotremataceae</taxon>
        <taxon>Lophiotrema</taxon>
    </lineage>
</organism>
<dbReference type="EMBL" id="ML977345">
    <property type="protein sequence ID" value="KAF2108901.1"/>
    <property type="molecule type" value="Genomic_DNA"/>
</dbReference>
<dbReference type="InterPro" id="IPR040632">
    <property type="entry name" value="Sulfotransfer_4"/>
</dbReference>
<dbReference type="OrthoDB" id="408152at2759"/>
<evidence type="ECO:0000313" key="2">
    <source>
        <dbReference type="EMBL" id="KAF2108901.1"/>
    </source>
</evidence>
<dbReference type="PANTHER" id="PTHR36978:SF4">
    <property type="entry name" value="P-LOOP CONTAINING NUCLEOSIDE TRIPHOSPHATE HYDROLASE PROTEIN"/>
    <property type="match status" value="1"/>
</dbReference>
<gene>
    <name evidence="2" type="ORF">BDV96DRAFT_605330</name>
</gene>
<keyword evidence="3" id="KW-1185">Reference proteome</keyword>
<feature type="transmembrane region" description="Helical" evidence="1">
    <location>
        <begin position="241"/>
        <end position="266"/>
    </location>
</feature>